<dbReference type="EMBL" id="CAJNIZ010017691">
    <property type="protein sequence ID" value="CAE7401891.1"/>
    <property type="molecule type" value="Genomic_DNA"/>
</dbReference>
<keyword evidence="3" id="KW-0732">Signal</keyword>
<evidence type="ECO:0000313" key="5">
    <source>
        <dbReference type="Proteomes" id="UP000649617"/>
    </source>
</evidence>
<feature type="transmembrane region" description="Helical" evidence="2">
    <location>
        <begin position="592"/>
        <end position="617"/>
    </location>
</feature>
<reference evidence="4" key="1">
    <citation type="submission" date="2021-02" db="EMBL/GenBank/DDBJ databases">
        <authorList>
            <person name="Dougan E. K."/>
            <person name="Rhodes N."/>
            <person name="Thang M."/>
            <person name="Chan C."/>
        </authorList>
    </citation>
    <scope>NUCLEOTIDE SEQUENCE</scope>
</reference>
<gene>
    <name evidence="4" type="ORF">SPIL2461_LOCUS9915</name>
</gene>
<evidence type="ECO:0000313" key="4">
    <source>
        <dbReference type="EMBL" id="CAE7401891.1"/>
    </source>
</evidence>
<organism evidence="4 5">
    <name type="scientific">Symbiodinium pilosum</name>
    <name type="common">Dinoflagellate</name>
    <dbReference type="NCBI Taxonomy" id="2952"/>
    <lineage>
        <taxon>Eukaryota</taxon>
        <taxon>Sar</taxon>
        <taxon>Alveolata</taxon>
        <taxon>Dinophyceae</taxon>
        <taxon>Suessiales</taxon>
        <taxon>Symbiodiniaceae</taxon>
        <taxon>Symbiodinium</taxon>
    </lineage>
</organism>
<comment type="caution">
    <text evidence="4">The sequence shown here is derived from an EMBL/GenBank/DDBJ whole genome shotgun (WGS) entry which is preliminary data.</text>
</comment>
<feature type="signal peptide" evidence="3">
    <location>
        <begin position="1"/>
        <end position="27"/>
    </location>
</feature>
<keyword evidence="2" id="KW-0472">Membrane</keyword>
<accession>A0A812QSS9</accession>
<proteinExistence type="predicted"/>
<evidence type="ECO:0000256" key="3">
    <source>
        <dbReference type="SAM" id="SignalP"/>
    </source>
</evidence>
<name>A0A812QSS9_SYMPI</name>
<feature type="transmembrane region" description="Helical" evidence="2">
    <location>
        <begin position="539"/>
        <end position="560"/>
    </location>
</feature>
<evidence type="ECO:0000256" key="1">
    <source>
        <dbReference type="SAM" id="MobiDB-lite"/>
    </source>
</evidence>
<feature type="chain" id="PRO_5032330145" evidence="3">
    <location>
        <begin position="28"/>
        <end position="684"/>
    </location>
</feature>
<dbReference type="PROSITE" id="PS51257">
    <property type="entry name" value="PROKAR_LIPOPROTEIN"/>
    <property type="match status" value="1"/>
</dbReference>
<protein>
    <submittedName>
        <fullName evidence="4">Uncharacterized protein</fullName>
    </submittedName>
</protein>
<keyword evidence="2" id="KW-0812">Transmembrane</keyword>
<keyword evidence="2" id="KW-1133">Transmembrane helix</keyword>
<evidence type="ECO:0000256" key="2">
    <source>
        <dbReference type="SAM" id="Phobius"/>
    </source>
</evidence>
<feature type="compositionally biased region" description="Low complexity" evidence="1">
    <location>
        <begin position="653"/>
        <end position="677"/>
    </location>
</feature>
<dbReference type="OrthoDB" id="421619at2759"/>
<dbReference type="AlphaFoldDB" id="A0A812QSS9"/>
<feature type="region of interest" description="Disordered" evidence="1">
    <location>
        <begin position="644"/>
        <end position="684"/>
    </location>
</feature>
<dbReference type="Proteomes" id="UP000649617">
    <property type="component" value="Unassembled WGS sequence"/>
</dbReference>
<keyword evidence="5" id="KW-1185">Reference proteome</keyword>
<sequence length="684" mass="77220">MVDEKVNKPGVHWKALLALIFLAVACALQGCEDFYRQTCVWHSDLNIKGCSYYGFRGCIQHCTYCLTPNGPDECAQMKCAAYCAGRENADCMRNYAALCNIALEEGFKANTSTGSTYYTCDVQCSSARAASVALPLALTLAASGIPKRFLVLGGVLAWMTSLQGCGCSPPSPQLSWRPDSAVFDERTRRVVDGIWMGNPSWVWWPELESEDYQCVDMHPTLDICASWTSHEWNCGEHDFGMCKCFQLDANNRYCEKWSCHSLEADQEICHHTHSENGEDGVQCYYNAFPMNYDVYNQIMEQQAGGWLTTGENAMHHWWRPTSLWRADIGRRLGEEELLHKPEEEILSDYVGYLRQHNASEVERLEKLGVITDPRRLAGTIDWPPLYAYSPAARHLYFRWGDVCIVNGDNVVLAKRYCNYWREIETEIQICECRAEDVDGRSCARWTCEDRDVGLFSVLFRTTQSIDQYTEGVEFESYTCTRTNVDGECVSWQGDISSLEEVEWTSCQAVDASTHRLGAVWVCDEWELPKTRDLFYESNIGILCTFIFIELFVVCCLARSVDEDGDALFLTACLSWSIGLCLLPFLVLTLGFYGFLFAGGVFWLGRFCCCGVLCMMNLKLPESVRAERPSNRVRMQRGASKILGRQTSSIMPSTKTAEATNETNETNQNNDTNQNNQTGGEGTAS</sequence>
<feature type="transmembrane region" description="Helical" evidence="2">
    <location>
        <begin position="567"/>
        <end position="586"/>
    </location>
</feature>